<evidence type="ECO:0008006" key="4">
    <source>
        <dbReference type="Google" id="ProtNLM"/>
    </source>
</evidence>
<feature type="signal peptide" evidence="1">
    <location>
        <begin position="1"/>
        <end position="16"/>
    </location>
</feature>
<feature type="chain" id="PRO_5026219620" description="Ecp2 effector protein domain-containing protein" evidence="1">
    <location>
        <begin position="17"/>
        <end position="250"/>
    </location>
</feature>
<evidence type="ECO:0000313" key="3">
    <source>
        <dbReference type="Proteomes" id="UP000799428"/>
    </source>
</evidence>
<proteinExistence type="predicted"/>
<reference evidence="2" key="1">
    <citation type="journal article" date="2020" name="Stud. Mycol.">
        <title>101 Dothideomycetes genomes: a test case for predicting lifestyles and emergence of pathogens.</title>
        <authorList>
            <person name="Haridas S."/>
            <person name="Albert R."/>
            <person name="Binder M."/>
            <person name="Bloem J."/>
            <person name="Labutti K."/>
            <person name="Salamov A."/>
            <person name="Andreopoulos B."/>
            <person name="Baker S."/>
            <person name="Barry K."/>
            <person name="Bills G."/>
            <person name="Bluhm B."/>
            <person name="Cannon C."/>
            <person name="Castanera R."/>
            <person name="Culley D."/>
            <person name="Daum C."/>
            <person name="Ezra D."/>
            <person name="Gonzalez J."/>
            <person name="Henrissat B."/>
            <person name="Kuo A."/>
            <person name="Liang C."/>
            <person name="Lipzen A."/>
            <person name="Lutzoni F."/>
            <person name="Magnuson J."/>
            <person name="Mondo S."/>
            <person name="Nolan M."/>
            <person name="Ohm R."/>
            <person name="Pangilinan J."/>
            <person name="Park H.-J."/>
            <person name="Ramirez L."/>
            <person name="Alfaro M."/>
            <person name="Sun H."/>
            <person name="Tritt A."/>
            <person name="Yoshinaga Y."/>
            <person name="Zwiers L.-H."/>
            <person name="Turgeon B."/>
            <person name="Goodwin S."/>
            <person name="Spatafora J."/>
            <person name="Crous P."/>
            <person name="Grigoriev I."/>
        </authorList>
    </citation>
    <scope>NUCLEOTIDE SEQUENCE</scope>
    <source>
        <strain evidence="2">CBS 279.74</strain>
    </source>
</reference>
<keyword evidence="3" id="KW-1185">Reference proteome</keyword>
<accession>A0A6G1K4H7</accession>
<evidence type="ECO:0000256" key="1">
    <source>
        <dbReference type="SAM" id="SignalP"/>
    </source>
</evidence>
<dbReference type="AlphaFoldDB" id="A0A6G1K4H7"/>
<name>A0A6G1K4H7_9PLEO</name>
<dbReference type="EMBL" id="MU005774">
    <property type="protein sequence ID" value="KAF2707277.1"/>
    <property type="molecule type" value="Genomic_DNA"/>
</dbReference>
<dbReference type="Proteomes" id="UP000799428">
    <property type="component" value="Unassembled WGS sequence"/>
</dbReference>
<organism evidence="2 3">
    <name type="scientific">Pleomassaria siparia CBS 279.74</name>
    <dbReference type="NCBI Taxonomy" id="1314801"/>
    <lineage>
        <taxon>Eukaryota</taxon>
        <taxon>Fungi</taxon>
        <taxon>Dikarya</taxon>
        <taxon>Ascomycota</taxon>
        <taxon>Pezizomycotina</taxon>
        <taxon>Dothideomycetes</taxon>
        <taxon>Pleosporomycetidae</taxon>
        <taxon>Pleosporales</taxon>
        <taxon>Pleomassariaceae</taxon>
        <taxon>Pleomassaria</taxon>
    </lineage>
</organism>
<sequence>MRLLFFLLWAVCTAFAGNVTVPFTSVVSMDNPAMDNSVDPTPTYPLDARINRPGIHEVPAKPTLQVVIDKKWSNVGQWCKDPLGDEVRNALYKLCPEKYFKGWSPCKTGAKDYYSVKGIEYAWDDRHWDNGWINIRVTGAHFPDGMATDLRLALIDTAAAFVQSQPDIEKNCKWTRLEDGSAFKTKSHHFCFVSSSFEVATVMGNNAYIVSWKRRTNDINVLVSCAESLAPLNRRSQSSRATTRTHPTTI</sequence>
<gene>
    <name evidence="2" type="ORF">K504DRAFT_458716</name>
</gene>
<keyword evidence="1" id="KW-0732">Signal</keyword>
<protein>
    <recommendedName>
        <fullName evidence="4">Ecp2 effector protein domain-containing protein</fullName>
    </recommendedName>
</protein>
<evidence type="ECO:0000313" key="2">
    <source>
        <dbReference type="EMBL" id="KAF2707277.1"/>
    </source>
</evidence>